<reference evidence="1" key="1">
    <citation type="submission" date="2019-08" db="EMBL/GenBank/DDBJ databases">
        <title>Reference gene set and small RNA set construction with multiple tissues from Davidia involucrata Baill.</title>
        <authorList>
            <person name="Yang H."/>
            <person name="Zhou C."/>
            <person name="Li G."/>
            <person name="Wang J."/>
            <person name="Gao P."/>
            <person name="Wang M."/>
            <person name="Wang R."/>
            <person name="Zhao Y."/>
        </authorList>
    </citation>
    <scope>NUCLEOTIDE SEQUENCE</scope>
    <source>
        <tissue evidence="1">Mixed with DoveR01_LX</tissue>
    </source>
</reference>
<gene>
    <name evidence="1" type="ORF">Din_012043</name>
</gene>
<dbReference type="EMBL" id="GHES01012043">
    <property type="protein sequence ID" value="MPA42602.1"/>
    <property type="molecule type" value="Transcribed_RNA"/>
</dbReference>
<name>A0A5B6ZE00_DAVIN</name>
<accession>A0A5B6ZE00</accession>
<protein>
    <submittedName>
        <fullName evidence="1">Uncharacterized protein</fullName>
    </submittedName>
</protein>
<dbReference type="AlphaFoldDB" id="A0A5B6ZE00"/>
<evidence type="ECO:0000313" key="1">
    <source>
        <dbReference type="EMBL" id="MPA42602.1"/>
    </source>
</evidence>
<proteinExistence type="predicted"/>
<organism evidence="1">
    <name type="scientific">Davidia involucrata</name>
    <name type="common">Dove tree</name>
    <dbReference type="NCBI Taxonomy" id="16924"/>
    <lineage>
        <taxon>Eukaryota</taxon>
        <taxon>Viridiplantae</taxon>
        <taxon>Streptophyta</taxon>
        <taxon>Embryophyta</taxon>
        <taxon>Tracheophyta</taxon>
        <taxon>Spermatophyta</taxon>
        <taxon>Magnoliopsida</taxon>
        <taxon>eudicotyledons</taxon>
        <taxon>Gunneridae</taxon>
        <taxon>Pentapetalae</taxon>
        <taxon>asterids</taxon>
        <taxon>Cornales</taxon>
        <taxon>Nyssaceae</taxon>
        <taxon>Davidia</taxon>
    </lineage>
</organism>
<sequence>MKQVWNISVLMSPHTFLLEMGQWIQKIIKRLDEVVYKSQFREEIVDMQFENTKEQTESEPFVCSLELIEIVGDQEVTKLLICSRNRRKLWVLTIIGMGGLGKNNLAELV</sequence>